<accession>A0AB39NIR1</accession>
<dbReference type="PROSITE" id="PS51318">
    <property type="entry name" value="TAT"/>
    <property type="match status" value="1"/>
</dbReference>
<keyword evidence="2" id="KW-0732">Signal</keyword>
<dbReference type="EMBL" id="CP163433">
    <property type="protein sequence ID" value="XDQ18286.1"/>
    <property type="molecule type" value="Genomic_DNA"/>
</dbReference>
<dbReference type="GeneID" id="303246260"/>
<dbReference type="Pfam" id="PF07676">
    <property type="entry name" value="PD40"/>
    <property type="match status" value="1"/>
</dbReference>
<evidence type="ECO:0000256" key="2">
    <source>
        <dbReference type="SAM" id="SignalP"/>
    </source>
</evidence>
<dbReference type="RefSeq" id="WP_189407641.1">
    <property type="nucleotide sequence ID" value="NZ_CP163433.1"/>
</dbReference>
<organism evidence="3">
    <name type="scientific">Streptomyces sp. R17</name>
    <dbReference type="NCBI Taxonomy" id="3238626"/>
    <lineage>
        <taxon>Bacteria</taxon>
        <taxon>Bacillati</taxon>
        <taxon>Actinomycetota</taxon>
        <taxon>Actinomycetes</taxon>
        <taxon>Kitasatosporales</taxon>
        <taxon>Streptomycetaceae</taxon>
        <taxon>Streptomyces</taxon>
    </lineage>
</organism>
<evidence type="ECO:0000256" key="1">
    <source>
        <dbReference type="ARBA" id="ARBA00009820"/>
    </source>
</evidence>
<dbReference type="InterPro" id="IPR011042">
    <property type="entry name" value="6-blade_b-propeller_TolB-like"/>
</dbReference>
<name>A0AB39NIR1_9ACTN</name>
<feature type="signal peptide" evidence="2">
    <location>
        <begin position="1"/>
        <end position="34"/>
    </location>
</feature>
<evidence type="ECO:0000313" key="3">
    <source>
        <dbReference type="EMBL" id="XDQ18286.1"/>
    </source>
</evidence>
<dbReference type="InterPro" id="IPR006311">
    <property type="entry name" value="TAT_signal"/>
</dbReference>
<gene>
    <name evidence="3" type="ORF">AB5J48_09035</name>
</gene>
<dbReference type="AlphaFoldDB" id="A0AB39NIR1"/>
<sequence length="454" mass="47115">MRTDRTTARARATRGALLGSALALVAVSAAPGQAAGPPAAGATPAGETVLVSVGLGGAPADGPSERASISADGRLVVFTSHASNLVRGDRNDCSDVFLRDLDRRTTVRVNRGLHGAESDGCTSIDPIISADGRYVVYAADSTNLVPGVRDGRSHIYRTDLRTGRTVLVSAAADGTPGNGDSMRPTVSADGRYVAFATSADNLIPGDTPASVWDTVVRDLRRGTTVRTSAADDGTPGNAATDGTQISADGRYVTFFSNADNLVAGDTNKKVDEFLHDRETGRTTRLSVSPDGVESDQITIGGTISDDNRYVVLNSHATNLTADSPDTGQNHIYLQDLSLGTLRLVDKGADGEPAPGGTFWASITGDGLHIPMASAGPNLVPGDTNRVRDIFVVDLPAGQLRRVSVAIDGGQADAASYFPDADQSASSVVFTSYASNLVPGDDNGAPDIFVHRERP</sequence>
<comment type="similarity">
    <text evidence="1">Belongs to the TolB family.</text>
</comment>
<reference evidence="3" key="1">
    <citation type="submission" date="2024-07" db="EMBL/GenBank/DDBJ databases">
        <authorList>
            <person name="Yu S.T."/>
        </authorList>
    </citation>
    <scope>NUCLEOTIDE SEQUENCE</scope>
    <source>
        <strain evidence="3">R17</strain>
    </source>
</reference>
<dbReference type="SUPFAM" id="SSF82171">
    <property type="entry name" value="DPP6 N-terminal domain-like"/>
    <property type="match status" value="1"/>
</dbReference>
<protein>
    <submittedName>
        <fullName evidence="3">PD40 domain-containing protein</fullName>
    </submittedName>
</protein>
<proteinExistence type="inferred from homology"/>
<feature type="chain" id="PRO_5044264697" evidence="2">
    <location>
        <begin position="35"/>
        <end position="454"/>
    </location>
</feature>
<dbReference type="PANTHER" id="PTHR36842">
    <property type="entry name" value="PROTEIN TOLB HOMOLOG"/>
    <property type="match status" value="1"/>
</dbReference>
<dbReference type="Gene3D" id="2.120.10.30">
    <property type="entry name" value="TolB, C-terminal domain"/>
    <property type="match status" value="2"/>
</dbReference>
<dbReference type="InterPro" id="IPR011659">
    <property type="entry name" value="WD40"/>
</dbReference>